<keyword evidence="3" id="KW-1185">Reference proteome</keyword>
<protein>
    <submittedName>
        <fullName evidence="2">Uncharacterized protein</fullName>
    </submittedName>
</protein>
<comment type="caution">
    <text evidence="2">The sequence shown here is derived from an EMBL/GenBank/DDBJ whole genome shotgun (WGS) entry which is preliminary data.</text>
</comment>
<dbReference type="EMBL" id="BMPF01000002">
    <property type="protein sequence ID" value="GGL33482.1"/>
    <property type="molecule type" value="Genomic_DNA"/>
</dbReference>
<evidence type="ECO:0000313" key="2">
    <source>
        <dbReference type="EMBL" id="GGL33482.1"/>
    </source>
</evidence>
<proteinExistence type="predicted"/>
<feature type="region of interest" description="Disordered" evidence="1">
    <location>
        <begin position="37"/>
        <end position="73"/>
    </location>
</feature>
<dbReference type="AlphaFoldDB" id="A0A830FCK5"/>
<feature type="compositionally biased region" description="Low complexity" evidence="1">
    <location>
        <begin position="56"/>
        <end position="66"/>
    </location>
</feature>
<evidence type="ECO:0000313" key="3">
    <source>
        <dbReference type="Proteomes" id="UP000628840"/>
    </source>
</evidence>
<dbReference type="RefSeq" id="WP_188882445.1">
    <property type="nucleotide sequence ID" value="NZ_BMPF01000002.1"/>
</dbReference>
<evidence type="ECO:0000256" key="1">
    <source>
        <dbReference type="SAM" id="MobiDB-lite"/>
    </source>
</evidence>
<name>A0A830FCK5_9EURY</name>
<dbReference type="OrthoDB" id="205469at2157"/>
<accession>A0A830FCK5</accession>
<reference evidence="2 3" key="1">
    <citation type="journal article" date="2019" name="Int. J. Syst. Evol. Microbiol.">
        <title>The Global Catalogue of Microorganisms (GCM) 10K type strain sequencing project: providing services to taxonomists for standard genome sequencing and annotation.</title>
        <authorList>
            <consortium name="The Broad Institute Genomics Platform"/>
            <consortium name="The Broad Institute Genome Sequencing Center for Infectious Disease"/>
            <person name="Wu L."/>
            <person name="Ma J."/>
        </authorList>
    </citation>
    <scope>NUCLEOTIDE SEQUENCE [LARGE SCALE GENOMIC DNA]</scope>
    <source>
        <strain evidence="2 3">JCM 19585</strain>
    </source>
</reference>
<sequence>METKRVATVAVVVLLAGAVVAGAALAGVGPFGATTTPVQTSDDTGDSSPAAGASETDTGTDTTGTTSVPSGAGPFDFAVTNVTSCGTTCRDVDVALTNTAEERATNVSVTVVITTDGDEIWRDTQRIGTLAAGERTQRTAHVELSYFDAAKVKGNDGKITIHTTVDSSLGQHSFTQHRDVA</sequence>
<dbReference type="Proteomes" id="UP000628840">
    <property type="component" value="Unassembled WGS sequence"/>
</dbReference>
<organism evidence="2 3">
    <name type="scientific">Halarchaeum grantii</name>
    <dbReference type="NCBI Taxonomy" id="1193105"/>
    <lineage>
        <taxon>Archaea</taxon>
        <taxon>Methanobacteriati</taxon>
        <taxon>Methanobacteriota</taxon>
        <taxon>Stenosarchaea group</taxon>
        <taxon>Halobacteria</taxon>
        <taxon>Halobacteriales</taxon>
        <taxon>Halobacteriaceae</taxon>
    </lineage>
</organism>
<gene>
    <name evidence="2" type="ORF">GCM10009037_16390</name>
</gene>